<accession>A0A0A2SU92</accession>
<dbReference type="InterPro" id="IPR017585">
    <property type="entry name" value="SAF_FlgA"/>
</dbReference>
<sequence>MKYLVKLLIPMSLTVHGNTQVVMRFQPHITPHARLLGDIVLISEENEHWMAIPLASQPKAGEQISKKQIIQWLIRKNGQFTYLWRGKNRALIQQSILTKGNDLINKAESTLKQQLLQRYESVELTVKTKVKNTEFPLSSYRVDLPKNDPPARQICVRLNHDNHSIPVWFTIKTYQKVLVAKYKIKTYTPAHESHFVLQKRNIAGLRSKPLTELPPKSWLKNSINKNQILTQDDLIKIPQIIKGQSVEVTVQHKGISLSIEAIAQSNGYKGQLIRMLNPASHKFFIAQITAPNKAEIKI</sequence>
<dbReference type="OrthoDB" id="5634051at2"/>
<dbReference type="Pfam" id="PF13144">
    <property type="entry name" value="ChapFlgA"/>
    <property type="match status" value="1"/>
</dbReference>
<evidence type="ECO:0000313" key="3">
    <source>
        <dbReference type="Proteomes" id="UP000054422"/>
    </source>
</evidence>
<dbReference type="RefSeq" id="WP_035889154.1">
    <property type="nucleotide sequence ID" value="NZ_JNCF01000020.1"/>
</dbReference>
<keyword evidence="3" id="KW-1185">Reference proteome</keyword>
<reference evidence="2 3" key="1">
    <citation type="submission" date="2014-05" db="EMBL/GenBank/DDBJ databases">
        <authorList>
            <person name="Rizzardi K."/>
            <person name="Winiecka-Krusnell J."/>
            <person name="Ramliden M."/>
            <person name="Alm E."/>
            <person name="Andersson S."/>
            <person name="Byfors S."/>
        </authorList>
    </citation>
    <scope>NUCLEOTIDE SEQUENCE [LARGE SCALE GENOMIC DNA]</scope>
    <source>
        <strain evidence="2 3">LEGN</strain>
    </source>
</reference>
<dbReference type="STRING" id="1498499.EP47_09165"/>
<dbReference type="InterPro" id="IPR039246">
    <property type="entry name" value="Flagellar_FlgA"/>
</dbReference>
<dbReference type="GO" id="GO:0044780">
    <property type="term" value="P:bacterial-type flagellum assembly"/>
    <property type="evidence" value="ECO:0007669"/>
    <property type="project" value="InterPro"/>
</dbReference>
<name>A0A0A2SU92_9GAMM</name>
<feature type="domain" description="Flagella basal body P-ring formation protein FlgA SAF" evidence="1">
    <location>
        <begin position="176"/>
        <end position="296"/>
    </location>
</feature>
<dbReference type="Gene3D" id="2.30.30.760">
    <property type="match status" value="1"/>
</dbReference>
<dbReference type="PANTHER" id="PTHR36307">
    <property type="entry name" value="FLAGELLA BASAL BODY P-RING FORMATION PROTEIN FLGA"/>
    <property type="match status" value="1"/>
</dbReference>
<comment type="caution">
    <text evidence="2">The sequence shown here is derived from an EMBL/GenBank/DDBJ whole genome shotgun (WGS) entry which is preliminary data.</text>
</comment>
<proteinExistence type="predicted"/>
<evidence type="ECO:0000313" key="2">
    <source>
        <dbReference type="EMBL" id="KGP63291.1"/>
    </source>
</evidence>
<evidence type="ECO:0000259" key="1">
    <source>
        <dbReference type="Pfam" id="PF13144"/>
    </source>
</evidence>
<dbReference type="Proteomes" id="UP000054422">
    <property type="component" value="Unassembled WGS sequence"/>
</dbReference>
<gene>
    <name evidence="2" type="ORF">EP47_09165</name>
</gene>
<dbReference type="EMBL" id="JNCF01000020">
    <property type="protein sequence ID" value="KGP63291.1"/>
    <property type="molecule type" value="Genomic_DNA"/>
</dbReference>
<protein>
    <recommendedName>
        <fullName evidence="1">Flagella basal body P-ring formation protein FlgA SAF domain-containing protein</fullName>
    </recommendedName>
</protein>
<dbReference type="AlphaFoldDB" id="A0A0A2SU92"/>
<organism evidence="2 3">
    <name type="scientific">Legionella norrlandica</name>
    <dbReference type="NCBI Taxonomy" id="1498499"/>
    <lineage>
        <taxon>Bacteria</taxon>
        <taxon>Pseudomonadati</taxon>
        <taxon>Pseudomonadota</taxon>
        <taxon>Gammaproteobacteria</taxon>
        <taxon>Legionellales</taxon>
        <taxon>Legionellaceae</taxon>
        <taxon>Legionella</taxon>
    </lineage>
</organism>
<dbReference type="NCBIfam" id="TIGR03170">
    <property type="entry name" value="flgA_cterm"/>
    <property type="match status" value="1"/>
</dbReference>
<dbReference type="PANTHER" id="PTHR36307:SF1">
    <property type="entry name" value="FLAGELLA BASAL BODY P-RING FORMATION PROTEIN FLGA"/>
    <property type="match status" value="1"/>
</dbReference>